<feature type="chain" id="PRO_5010733816" description="DUF4154 domain-containing protein" evidence="1">
    <location>
        <begin position="22"/>
        <end position="170"/>
    </location>
</feature>
<dbReference type="AlphaFoldDB" id="A0A1U9KGS5"/>
<organism evidence="2 3">
    <name type="scientific">Acetobacter aceti</name>
    <dbReference type="NCBI Taxonomy" id="435"/>
    <lineage>
        <taxon>Bacteria</taxon>
        <taxon>Pseudomonadati</taxon>
        <taxon>Pseudomonadota</taxon>
        <taxon>Alphaproteobacteria</taxon>
        <taxon>Acetobacterales</taxon>
        <taxon>Acetobacteraceae</taxon>
        <taxon>Acetobacter</taxon>
        <taxon>Acetobacter subgen. Acetobacter</taxon>
    </lineage>
</organism>
<dbReference type="STRING" id="435.A0U92_09415"/>
<name>A0A1U9KGS5_ACEAC</name>
<evidence type="ECO:0000313" key="3">
    <source>
        <dbReference type="Proteomes" id="UP000188937"/>
    </source>
</evidence>
<evidence type="ECO:0000313" key="2">
    <source>
        <dbReference type="EMBL" id="AQS84958.1"/>
    </source>
</evidence>
<sequence length="170" mass="18137">MITACALSHGLFIAMSFRAHAFDSKDVNILRETLHFIVPPPKGEITVAVVYNPAVTGSVQEAQQISKAFSDTSQGVDIVMHAFPVSLDGLNRSTFAAVVSANGAGTPTLKNALSSHHAVCVTGHLDQVESGSCQIYLTSRPTVDIRLNQDATDAADVHFATAFRIMVRTL</sequence>
<dbReference type="Proteomes" id="UP000188937">
    <property type="component" value="Chromosome"/>
</dbReference>
<gene>
    <name evidence="2" type="ORF">A0U92_09415</name>
</gene>
<dbReference type="KEGG" id="aace:A0U92_09415"/>
<protein>
    <recommendedName>
        <fullName evidence="4">DUF4154 domain-containing protein</fullName>
    </recommendedName>
</protein>
<evidence type="ECO:0000256" key="1">
    <source>
        <dbReference type="SAM" id="SignalP"/>
    </source>
</evidence>
<keyword evidence="1" id="KW-0732">Signal</keyword>
<keyword evidence="3" id="KW-1185">Reference proteome</keyword>
<dbReference type="EMBL" id="CP014692">
    <property type="protein sequence ID" value="AQS84958.1"/>
    <property type="molecule type" value="Genomic_DNA"/>
</dbReference>
<reference evidence="2 3" key="1">
    <citation type="submission" date="2016-03" db="EMBL/GenBank/DDBJ databases">
        <title>Acetic acid bacteria sequencing.</title>
        <authorList>
            <person name="Brandt J."/>
            <person name="Jakob F."/>
            <person name="Vogel R.F."/>
        </authorList>
    </citation>
    <scope>NUCLEOTIDE SEQUENCE [LARGE SCALE GENOMIC DNA]</scope>
    <source>
        <strain evidence="2 3">TMW2.1153</strain>
    </source>
</reference>
<proteinExistence type="predicted"/>
<evidence type="ECO:0008006" key="4">
    <source>
        <dbReference type="Google" id="ProtNLM"/>
    </source>
</evidence>
<feature type="signal peptide" evidence="1">
    <location>
        <begin position="1"/>
        <end position="21"/>
    </location>
</feature>
<accession>A0A1U9KGS5</accession>